<reference evidence="1" key="1">
    <citation type="submission" date="2021-07" db="EMBL/GenBank/DDBJ databases">
        <authorList>
            <person name="Luelf R.H."/>
        </authorList>
    </citation>
    <scope>NUCLEOTIDE SEQUENCE</scope>
    <source>
        <strain evidence="1">TMW 2.2304</strain>
    </source>
</reference>
<gene>
    <name evidence="1" type="ORF">KZO87_01210</name>
</gene>
<dbReference type="EMBL" id="JAHXDE010000001">
    <property type="protein sequence ID" value="MCT8503996.1"/>
    <property type="molecule type" value="Genomic_DNA"/>
</dbReference>
<dbReference type="Gene3D" id="3.40.50.720">
    <property type="entry name" value="NAD(P)-binding Rossmann-like Domain"/>
    <property type="match status" value="1"/>
</dbReference>
<dbReference type="SUPFAM" id="SSF53335">
    <property type="entry name" value="S-adenosyl-L-methionine-dependent methyltransferases"/>
    <property type="match status" value="1"/>
</dbReference>
<evidence type="ECO:0000313" key="2">
    <source>
        <dbReference type="Proteomes" id="UP001145353"/>
    </source>
</evidence>
<keyword evidence="2" id="KW-1185">Reference proteome</keyword>
<sequence>MLQRASQALWHAMGQWLPARRAKQATQERIPVVVCGLEYAHYRLLTHFARSTRYRALAVIDDYPWHHGTQVEDVRVYYPSEVPSLVERHGVAAVVYCHADELTVFDDATRERLAAWGVPCVRLSPDDEDIDAELTRRLTF</sequence>
<organism evidence="1 2">
    <name type="scientific">Chromohalobacter moromii</name>
    <dbReference type="NCBI Taxonomy" id="2860329"/>
    <lineage>
        <taxon>Bacteria</taxon>
        <taxon>Pseudomonadati</taxon>
        <taxon>Pseudomonadota</taxon>
        <taxon>Gammaproteobacteria</taxon>
        <taxon>Oceanospirillales</taxon>
        <taxon>Halomonadaceae</taxon>
        <taxon>Chromohalobacter</taxon>
    </lineage>
</organism>
<accession>A0A9X3AWK5</accession>
<dbReference type="AlphaFoldDB" id="A0A9X3AWK5"/>
<evidence type="ECO:0000313" key="1">
    <source>
        <dbReference type="EMBL" id="MCT8503996.1"/>
    </source>
</evidence>
<proteinExistence type="predicted"/>
<name>A0A9X3AWK5_9GAMM</name>
<comment type="caution">
    <text evidence="1">The sequence shown here is derived from an EMBL/GenBank/DDBJ whole genome shotgun (WGS) entry which is preliminary data.</text>
</comment>
<dbReference type="RefSeq" id="WP_247619885.1">
    <property type="nucleotide sequence ID" value="NZ_JAHXCZ010000001.1"/>
</dbReference>
<reference evidence="1" key="2">
    <citation type="journal article" date="2022" name="Syst. Appl. Microbiol.">
        <title>Chromohalobacter moromii sp. nov., a moderately halophilic bacterium isolated from lupine-based moromi fermentation.</title>
        <authorList>
            <person name="Lulf R.H."/>
            <person name="Hilgarth M."/>
            <person name="Ehrmann M.A."/>
        </authorList>
    </citation>
    <scope>NUCLEOTIDE SEQUENCE</scope>
    <source>
        <strain evidence="1">TMW 2.2304</strain>
    </source>
</reference>
<protein>
    <submittedName>
        <fullName evidence="1">Uncharacterized protein</fullName>
    </submittedName>
</protein>
<dbReference type="InterPro" id="IPR029063">
    <property type="entry name" value="SAM-dependent_MTases_sf"/>
</dbReference>
<dbReference type="Proteomes" id="UP001145353">
    <property type="component" value="Unassembled WGS sequence"/>
</dbReference>